<dbReference type="InterPro" id="IPR003593">
    <property type="entry name" value="AAA+_ATPase"/>
</dbReference>
<dbReference type="InterPro" id="IPR005893">
    <property type="entry name" value="PotA-like"/>
</dbReference>
<dbReference type="GO" id="GO:0005524">
    <property type="term" value="F:ATP binding"/>
    <property type="evidence" value="ECO:0007669"/>
    <property type="project" value="UniProtKB-KW"/>
</dbReference>
<dbReference type="GO" id="GO:0015417">
    <property type="term" value="F:ABC-type polyamine transporter activity"/>
    <property type="evidence" value="ECO:0007669"/>
    <property type="project" value="UniProtKB-EC"/>
</dbReference>
<keyword evidence="5 7" id="KW-1278">Translocase</keyword>
<dbReference type="InterPro" id="IPR050093">
    <property type="entry name" value="ABC_SmlMolc_Importer"/>
</dbReference>
<comment type="catalytic activity">
    <reaction evidence="7">
        <text>ATP + H2O + polyamine-[polyamine-binding protein]Side 1 = ADP + phosphate + polyamineSide 2 + [polyamine-binding protein]Side 1.</text>
        <dbReference type="EC" id="7.6.2.11"/>
    </reaction>
</comment>
<dbReference type="EMBL" id="FOCQ01000004">
    <property type="protein sequence ID" value="SEM99113.1"/>
    <property type="molecule type" value="Genomic_DNA"/>
</dbReference>
<evidence type="ECO:0000256" key="1">
    <source>
        <dbReference type="ARBA" id="ARBA00022448"/>
    </source>
</evidence>
<evidence type="ECO:0000256" key="5">
    <source>
        <dbReference type="ARBA" id="ARBA00022967"/>
    </source>
</evidence>
<comment type="subunit">
    <text evidence="7">The complex is composed of two ATP-binding proteins (PotA), two transmembrane proteins (PotB and PotC) and a solute-binding protein (PotD).</text>
</comment>
<dbReference type="InterPro" id="IPR008995">
    <property type="entry name" value="Mo/tungstate-bd_C_term_dom"/>
</dbReference>
<evidence type="ECO:0000313" key="10">
    <source>
        <dbReference type="Proteomes" id="UP000199695"/>
    </source>
</evidence>
<dbReference type="PANTHER" id="PTHR42781">
    <property type="entry name" value="SPERMIDINE/PUTRESCINE IMPORT ATP-BINDING PROTEIN POTA"/>
    <property type="match status" value="1"/>
</dbReference>
<organism evidence="9 10">
    <name type="scientific">Lihuaxuella thermophila</name>
    <dbReference type="NCBI Taxonomy" id="1173111"/>
    <lineage>
        <taxon>Bacteria</taxon>
        <taxon>Bacillati</taxon>
        <taxon>Bacillota</taxon>
        <taxon>Bacilli</taxon>
        <taxon>Bacillales</taxon>
        <taxon>Thermoactinomycetaceae</taxon>
        <taxon>Lihuaxuella</taxon>
    </lineage>
</organism>
<dbReference type="NCBIfam" id="TIGR01187">
    <property type="entry name" value="potA"/>
    <property type="match status" value="1"/>
</dbReference>
<dbReference type="AlphaFoldDB" id="A0A1H8CVG5"/>
<evidence type="ECO:0000256" key="3">
    <source>
        <dbReference type="ARBA" id="ARBA00022741"/>
    </source>
</evidence>
<dbReference type="SUPFAM" id="SSF52540">
    <property type="entry name" value="P-loop containing nucleoside triphosphate hydrolases"/>
    <property type="match status" value="1"/>
</dbReference>
<dbReference type="Proteomes" id="UP000199695">
    <property type="component" value="Unassembled WGS sequence"/>
</dbReference>
<dbReference type="SMART" id="SM00382">
    <property type="entry name" value="AAA"/>
    <property type="match status" value="1"/>
</dbReference>
<dbReference type="InterPro" id="IPR012340">
    <property type="entry name" value="NA-bd_OB-fold"/>
</dbReference>
<evidence type="ECO:0000313" key="9">
    <source>
        <dbReference type="EMBL" id="SEM99113.1"/>
    </source>
</evidence>
<evidence type="ECO:0000256" key="2">
    <source>
        <dbReference type="ARBA" id="ARBA00022475"/>
    </source>
</evidence>
<dbReference type="InterPro" id="IPR017871">
    <property type="entry name" value="ABC_transporter-like_CS"/>
</dbReference>
<sequence>MSGVHLLQVTKAFDEVVAVKDLELTIREGEFFTLLGPSGCGKTTTLRMIAGFYYPTAGKILFDDQEVTFVPPHRRNTGMVFQNYALFPHMTVFENVAFGLEVRKIPNAEIRERVRDALKQVRLDGYGDRRISQLSGGQQQRVALARALVIRPRILLLDEPLSNLDARLRDEMRAEILSIQRSLGITTIYVTHDQVEALSMSNRIAVFHQGVCQQVGTPEEVYNRPCNAFVASFVGETNLWPVVIRDVTENEVMVTCGEYTIRVRQEAEKFPVKAGDDHWFLSIRPEAVRLVSEPGPNTVKAELKLAQFTGTSFHCTARLDQTRTLQALLVNRPGLLRDVREGEKLWFQLPDNQIRLLPAGSGGTADA</sequence>
<dbReference type="PROSITE" id="PS50893">
    <property type="entry name" value="ABC_TRANSPORTER_2"/>
    <property type="match status" value="1"/>
</dbReference>
<dbReference type="STRING" id="1173111.SAMN05444955_104143"/>
<reference evidence="9 10" key="1">
    <citation type="submission" date="2016-10" db="EMBL/GenBank/DDBJ databases">
        <authorList>
            <person name="de Groot N.N."/>
        </authorList>
    </citation>
    <scope>NUCLEOTIDE SEQUENCE [LARGE SCALE GENOMIC DNA]</scope>
    <source>
        <strain evidence="9 10">DSM 46701</strain>
    </source>
</reference>
<dbReference type="Gene3D" id="3.40.50.300">
    <property type="entry name" value="P-loop containing nucleotide triphosphate hydrolases"/>
    <property type="match status" value="1"/>
</dbReference>
<dbReference type="Pfam" id="PF00005">
    <property type="entry name" value="ABC_tran"/>
    <property type="match status" value="1"/>
</dbReference>
<dbReference type="SUPFAM" id="SSF50331">
    <property type="entry name" value="MOP-like"/>
    <property type="match status" value="1"/>
</dbReference>
<dbReference type="InterPro" id="IPR003439">
    <property type="entry name" value="ABC_transporter-like_ATP-bd"/>
</dbReference>
<dbReference type="EC" id="7.6.2.11" evidence="7"/>
<keyword evidence="3 7" id="KW-0547">Nucleotide-binding</keyword>
<name>A0A1H8CVG5_9BACL</name>
<keyword evidence="1 7" id="KW-0813">Transport</keyword>
<evidence type="ECO:0000259" key="8">
    <source>
        <dbReference type="PROSITE" id="PS50893"/>
    </source>
</evidence>
<dbReference type="InterPro" id="IPR027417">
    <property type="entry name" value="P-loop_NTPase"/>
</dbReference>
<comment type="similarity">
    <text evidence="7">Belongs to the ABC transporter superfamily. Spermidine/putrescine importer (TC 3.A.1.11.1) family.</text>
</comment>
<dbReference type="PROSITE" id="PS00211">
    <property type="entry name" value="ABC_TRANSPORTER_1"/>
    <property type="match status" value="1"/>
</dbReference>
<evidence type="ECO:0000256" key="4">
    <source>
        <dbReference type="ARBA" id="ARBA00022840"/>
    </source>
</evidence>
<keyword evidence="4 7" id="KW-0067">ATP-binding</keyword>
<proteinExistence type="inferred from homology"/>
<accession>A0A1H8CVG5</accession>
<dbReference type="GO" id="GO:0043190">
    <property type="term" value="C:ATP-binding cassette (ABC) transporter complex"/>
    <property type="evidence" value="ECO:0007669"/>
    <property type="project" value="InterPro"/>
</dbReference>
<gene>
    <name evidence="7" type="primary">potA</name>
    <name evidence="9" type="ORF">SAMN05444955_104143</name>
</gene>
<keyword evidence="2 7" id="KW-1003">Cell membrane</keyword>
<dbReference type="Gene3D" id="2.40.50.100">
    <property type="match status" value="1"/>
</dbReference>
<dbReference type="RefSeq" id="WP_244527458.1">
    <property type="nucleotide sequence ID" value="NZ_FOCQ01000004.1"/>
</dbReference>
<keyword evidence="10" id="KW-1185">Reference proteome</keyword>
<dbReference type="PANTHER" id="PTHR42781:SF4">
    <property type="entry name" value="SPERMIDINE_PUTRESCINE IMPORT ATP-BINDING PROTEIN POTA"/>
    <property type="match status" value="1"/>
</dbReference>
<dbReference type="FunFam" id="3.40.50.300:FF:000133">
    <property type="entry name" value="Spermidine/putrescine import ATP-binding protein PotA"/>
    <property type="match status" value="1"/>
</dbReference>
<keyword evidence="6 7" id="KW-0472">Membrane</keyword>
<dbReference type="Gene3D" id="2.40.50.140">
    <property type="entry name" value="Nucleic acid-binding proteins"/>
    <property type="match status" value="1"/>
</dbReference>
<feature type="domain" description="ABC transporter" evidence="8">
    <location>
        <begin position="4"/>
        <end position="234"/>
    </location>
</feature>
<dbReference type="Pfam" id="PF08402">
    <property type="entry name" value="TOBE_2"/>
    <property type="match status" value="1"/>
</dbReference>
<protein>
    <recommendedName>
        <fullName evidence="7">Spermidine/putrescine import ATP-binding protein PotA</fullName>
        <ecNumber evidence="7">7.6.2.11</ecNumber>
    </recommendedName>
</protein>
<dbReference type="InterPro" id="IPR013611">
    <property type="entry name" value="Transp-assoc_OB_typ2"/>
</dbReference>
<comment type="function">
    <text evidence="7">Part of the ABC transporter complex PotABCD involved in spermidine/putrescine import. Responsible for energy coupling to the transport system.</text>
</comment>
<dbReference type="GO" id="GO:0016887">
    <property type="term" value="F:ATP hydrolysis activity"/>
    <property type="evidence" value="ECO:0007669"/>
    <property type="project" value="InterPro"/>
</dbReference>
<evidence type="ECO:0000256" key="6">
    <source>
        <dbReference type="ARBA" id="ARBA00023136"/>
    </source>
</evidence>
<evidence type="ECO:0000256" key="7">
    <source>
        <dbReference type="RuleBase" id="RU364083"/>
    </source>
</evidence>